<evidence type="ECO:0000313" key="3">
    <source>
        <dbReference type="Proteomes" id="UP000184520"/>
    </source>
</evidence>
<dbReference type="OrthoDB" id="6158711at2"/>
<feature type="signal peptide" evidence="1">
    <location>
        <begin position="1"/>
        <end position="25"/>
    </location>
</feature>
<evidence type="ECO:0000313" key="2">
    <source>
        <dbReference type="EMBL" id="SHG87205.1"/>
    </source>
</evidence>
<evidence type="ECO:0008006" key="4">
    <source>
        <dbReference type="Google" id="ProtNLM"/>
    </source>
</evidence>
<dbReference type="RefSeq" id="WP_073324148.1">
    <property type="nucleotide sequence ID" value="NZ_FQWD01000005.1"/>
</dbReference>
<dbReference type="EMBL" id="FQWD01000005">
    <property type="protein sequence ID" value="SHG87205.1"/>
    <property type="molecule type" value="Genomic_DNA"/>
</dbReference>
<keyword evidence="3" id="KW-1185">Reference proteome</keyword>
<feature type="chain" id="PRO_5013313848" description="Imelysin" evidence="1">
    <location>
        <begin position="26"/>
        <end position="265"/>
    </location>
</feature>
<dbReference type="STRING" id="634436.SAMN05216361_3173"/>
<dbReference type="AlphaFoldDB" id="A0A1M5NCM2"/>
<dbReference type="Proteomes" id="UP000184520">
    <property type="component" value="Unassembled WGS sequence"/>
</dbReference>
<protein>
    <recommendedName>
        <fullName evidence="4">Imelysin</fullName>
    </recommendedName>
</protein>
<name>A0A1M5NCM2_9ALTE</name>
<proteinExistence type="predicted"/>
<keyword evidence="1" id="KW-0732">Signal</keyword>
<organism evidence="2 3">
    <name type="scientific">Marisediminitalea aggregata</name>
    <dbReference type="NCBI Taxonomy" id="634436"/>
    <lineage>
        <taxon>Bacteria</taxon>
        <taxon>Pseudomonadati</taxon>
        <taxon>Pseudomonadota</taxon>
        <taxon>Gammaproteobacteria</taxon>
        <taxon>Alteromonadales</taxon>
        <taxon>Alteromonadaceae</taxon>
        <taxon>Marisediminitalea</taxon>
    </lineage>
</organism>
<evidence type="ECO:0000256" key="1">
    <source>
        <dbReference type="SAM" id="SignalP"/>
    </source>
</evidence>
<reference evidence="3" key="1">
    <citation type="submission" date="2016-11" db="EMBL/GenBank/DDBJ databases">
        <authorList>
            <person name="Varghese N."/>
            <person name="Submissions S."/>
        </authorList>
    </citation>
    <scope>NUCLEOTIDE SEQUENCE [LARGE SCALE GENOMIC DNA]</scope>
    <source>
        <strain evidence="3">CGMCC 1.8995</strain>
    </source>
</reference>
<gene>
    <name evidence="2" type="ORF">SAMN05216361_3173</name>
</gene>
<sequence>MNKISKKVVVLLAVFSATISMKANANGEISEHVNNLSAHLTEYAEEVTWLSDKFSGVVNEYSKKGKADSDQLIEFWEEVDFHSAIETQYVPVYATIWQGIYGVKVAIDSGEKAAVVEAELLKLKQALWQGLGAVKLAAQYQQKGLVPKVMTTEQEPTTGPEVIDDIKKKLHRVVAKYAEKLTEVATTLVHDTYLQRFEGIEGALIELDAELVEDLEKDFNVTLPQAISKDTSVDNVRAVVETMQVKLDKARSLLVKAEESRKSVF</sequence>
<accession>A0A1M5NCM2</accession>